<dbReference type="InterPro" id="IPR017896">
    <property type="entry name" value="4Fe4S_Fe-S-bd"/>
</dbReference>
<protein>
    <submittedName>
        <fullName evidence="5">NADP-reducing hydrogenase subunit HndC</fullName>
        <ecNumber evidence="5">1.12.1.3</ecNumber>
    </submittedName>
</protein>
<evidence type="ECO:0000256" key="3">
    <source>
        <dbReference type="ARBA" id="ARBA00023014"/>
    </source>
</evidence>
<dbReference type="PANTHER" id="PTHR43578">
    <property type="entry name" value="NADH-QUINONE OXIDOREDUCTASE SUBUNIT F"/>
    <property type="match status" value="1"/>
</dbReference>
<proteinExistence type="predicted"/>
<comment type="caution">
    <text evidence="5">The sequence shown here is derived from an EMBL/GenBank/DDBJ whole genome shotgun (WGS) entry which is preliminary data.</text>
</comment>
<keyword evidence="1" id="KW-0479">Metal-binding</keyword>
<keyword evidence="6" id="KW-1185">Reference proteome</keyword>
<sequence>MYMENIKIFGHGIKNKSVAERWKSRQWKDLACLFIEDNKQSENIKYLLEKYIDKVIDGIKICMKELQIEEGKIYLSECYKDYFSELEKQGFKVILVHNKKDFEKEVFGETTLVHNAETMLALSRSLSEEDYMPRKIVTITGDVKNPGIYEIPFGRSLREIIDEYGNGTKCEKEIKFVQVGGNTGAVFTEEELDTPFLYSNVMGNGTMLETAKIEAYNTDTCIVKWSFEKILENSKETCGKCVYCREGIYQLYRIIKDSTEGKGKDGDINLVFELCDTMKIGTLCDFGKSASNPLYTAINKFRDEFEKHIDRKICSTLSCISYANYFIDPKLCNGCGQCIHCPQKAIKGGENLIHVIDLDLCDKCGKCEEVCSAQAVKRYGTIKPQLPLEPVEVGSFNEGASGEKKGLGLGRRRRK</sequence>
<dbReference type="EC" id="1.12.1.3" evidence="5"/>
<dbReference type="InterPro" id="IPR037207">
    <property type="entry name" value="Nuop51_4Fe4S-bd_sf"/>
</dbReference>
<dbReference type="RefSeq" id="WP_066630082.1">
    <property type="nucleotide sequence ID" value="NZ_FQXL01000011.1"/>
</dbReference>
<keyword evidence="5" id="KW-0560">Oxidoreductase</keyword>
<dbReference type="Gene3D" id="3.30.70.20">
    <property type="match status" value="1"/>
</dbReference>
<dbReference type="Pfam" id="PF13237">
    <property type="entry name" value="Fer4_10"/>
    <property type="match status" value="1"/>
</dbReference>
<dbReference type="PATRIC" id="fig|1121326.3.peg.5667"/>
<dbReference type="InterPro" id="IPR019575">
    <property type="entry name" value="Nuop51_4Fe4S-bd"/>
</dbReference>
<dbReference type="GO" id="GO:0046872">
    <property type="term" value="F:metal ion binding"/>
    <property type="evidence" value="ECO:0007669"/>
    <property type="project" value="UniProtKB-KW"/>
</dbReference>
<dbReference type="PROSITE" id="PS51379">
    <property type="entry name" value="4FE4S_FER_2"/>
    <property type="match status" value="2"/>
</dbReference>
<dbReference type="SUPFAM" id="SSF140490">
    <property type="entry name" value="Nqo1C-terminal domain-like"/>
    <property type="match status" value="1"/>
</dbReference>
<evidence type="ECO:0000313" key="5">
    <source>
        <dbReference type="EMBL" id="KZL89121.1"/>
    </source>
</evidence>
<dbReference type="SMART" id="SM00928">
    <property type="entry name" value="NADH_4Fe-4S"/>
    <property type="match status" value="1"/>
</dbReference>
<dbReference type="Gene3D" id="3.10.20.600">
    <property type="match status" value="1"/>
</dbReference>
<dbReference type="OrthoDB" id="9761899at2"/>
<dbReference type="EMBL" id="LWAE01000011">
    <property type="protein sequence ID" value="KZL89121.1"/>
    <property type="molecule type" value="Genomic_DNA"/>
</dbReference>
<dbReference type="Gene3D" id="1.20.1440.230">
    <property type="entry name" value="NADH-ubiquinone oxidoreductase 51kDa subunit, iron-sulphur binding domain"/>
    <property type="match status" value="1"/>
</dbReference>
<dbReference type="SUPFAM" id="SSF142984">
    <property type="entry name" value="Nqo1 middle domain-like"/>
    <property type="match status" value="1"/>
</dbReference>
<feature type="domain" description="4Fe-4S ferredoxin-type" evidence="4">
    <location>
        <begin position="352"/>
        <end position="381"/>
    </location>
</feature>
<dbReference type="GO" id="GO:0050583">
    <property type="term" value="F:hydrogen dehydrogenase (NADP+) activity"/>
    <property type="evidence" value="ECO:0007669"/>
    <property type="project" value="UniProtKB-EC"/>
</dbReference>
<gene>
    <name evidence="5" type="primary">hndC_5</name>
    <name evidence="5" type="ORF">CLMAG_56070</name>
</gene>
<feature type="domain" description="4Fe-4S ferredoxin-type" evidence="4">
    <location>
        <begin position="323"/>
        <end position="351"/>
    </location>
</feature>
<evidence type="ECO:0000256" key="2">
    <source>
        <dbReference type="ARBA" id="ARBA00023004"/>
    </source>
</evidence>
<accession>A0A162QXT5</accession>
<dbReference type="GO" id="GO:0051539">
    <property type="term" value="F:4 iron, 4 sulfur cluster binding"/>
    <property type="evidence" value="ECO:0007669"/>
    <property type="project" value="InterPro"/>
</dbReference>
<dbReference type="STRING" id="1121326.CLMAG_56070"/>
<evidence type="ECO:0000256" key="1">
    <source>
        <dbReference type="ARBA" id="ARBA00022723"/>
    </source>
</evidence>
<reference evidence="5 6" key="1">
    <citation type="submission" date="2016-04" db="EMBL/GenBank/DDBJ databases">
        <title>Genome sequence of Clostridium magnum DSM 2767.</title>
        <authorList>
            <person name="Poehlein A."/>
            <person name="Uhlig R."/>
            <person name="Fischer R."/>
            <person name="Bahl H."/>
            <person name="Daniel R."/>
        </authorList>
    </citation>
    <scope>NUCLEOTIDE SEQUENCE [LARGE SCALE GENOMIC DNA]</scope>
    <source>
        <strain evidence="5 6">DSM 2767</strain>
    </source>
</reference>
<name>A0A162QXT5_9CLOT</name>
<dbReference type="Pfam" id="PF10589">
    <property type="entry name" value="NADH_4Fe-4S"/>
    <property type="match status" value="1"/>
</dbReference>
<dbReference type="AlphaFoldDB" id="A0A162QXT5"/>
<dbReference type="PANTHER" id="PTHR43578:SF3">
    <property type="entry name" value="NADH-QUINONE OXIDOREDUCTASE SUBUNIT F"/>
    <property type="match status" value="1"/>
</dbReference>
<keyword evidence="2" id="KW-0408">Iron</keyword>
<organism evidence="5 6">
    <name type="scientific">Clostridium magnum DSM 2767</name>
    <dbReference type="NCBI Taxonomy" id="1121326"/>
    <lineage>
        <taxon>Bacteria</taxon>
        <taxon>Bacillati</taxon>
        <taxon>Bacillota</taxon>
        <taxon>Clostridia</taxon>
        <taxon>Eubacteriales</taxon>
        <taxon>Clostridiaceae</taxon>
        <taxon>Clostridium</taxon>
    </lineage>
</organism>
<keyword evidence="3" id="KW-0411">Iron-sulfur</keyword>
<evidence type="ECO:0000313" key="6">
    <source>
        <dbReference type="Proteomes" id="UP000076603"/>
    </source>
</evidence>
<evidence type="ECO:0000259" key="4">
    <source>
        <dbReference type="PROSITE" id="PS51379"/>
    </source>
</evidence>
<dbReference type="SUPFAM" id="SSF54862">
    <property type="entry name" value="4Fe-4S ferredoxins"/>
    <property type="match status" value="1"/>
</dbReference>
<dbReference type="Proteomes" id="UP000076603">
    <property type="component" value="Unassembled WGS sequence"/>
</dbReference>